<protein>
    <submittedName>
        <fullName evidence="2">Uncharacterized protein</fullName>
    </submittedName>
</protein>
<name>A0A2H1FE75_9ARCH</name>
<dbReference type="Proteomes" id="UP000230607">
    <property type="component" value="Chromosome 1"/>
</dbReference>
<organism evidence="2 3">
    <name type="scientific">Candidatus Nitrosotalea okcheonensis</name>
    <dbReference type="NCBI Taxonomy" id="1903276"/>
    <lineage>
        <taxon>Archaea</taxon>
        <taxon>Nitrososphaerota</taxon>
        <taxon>Nitrososphaeria</taxon>
        <taxon>Nitrosotaleales</taxon>
        <taxon>Nitrosotaleaceae</taxon>
        <taxon>Nitrosotalea</taxon>
    </lineage>
</organism>
<dbReference type="EMBL" id="LT841358">
    <property type="protein sequence ID" value="SMH70959.1"/>
    <property type="molecule type" value="Genomic_DNA"/>
</dbReference>
<dbReference type="AlphaFoldDB" id="A0A2H1FE75"/>
<sequence>MTLNLCFMHLIVYEKKVYVYVYVYICTHAGLQQHSTATLPKAGIPQDTSTSRPKRRGKPIQQAIPRMAMVRCRNPSSQDCQISYK</sequence>
<keyword evidence="3" id="KW-1185">Reference proteome</keyword>
<accession>A0A2H1FE75</accession>
<evidence type="ECO:0000313" key="3">
    <source>
        <dbReference type="Proteomes" id="UP000230607"/>
    </source>
</evidence>
<evidence type="ECO:0000256" key="1">
    <source>
        <dbReference type="SAM" id="MobiDB-lite"/>
    </source>
</evidence>
<feature type="region of interest" description="Disordered" evidence="1">
    <location>
        <begin position="40"/>
        <end position="60"/>
    </location>
</feature>
<proteinExistence type="predicted"/>
<reference evidence="3" key="1">
    <citation type="submission" date="2017-03" db="EMBL/GenBank/DDBJ databases">
        <authorList>
            <person name="Herbold C."/>
        </authorList>
    </citation>
    <scope>NUCLEOTIDE SEQUENCE [LARGE SCALE GENOMIC DNA]</scope>
</reference>
<gene>
    <name evidence="2" type="ORF">NCS_10766</name>
</gene>
<evidence type="ECO:0000313" key="2">
    <source>
        <dbReference type="EMBL" id="SMH70959.1"/>
    </source>
</evidence>